<dbReference type="Pfam" id="PF01095">
    <property type="entry name" value="Pectinesterase"/>
    <property type="match status" value="1"/>
</dbReference>
<keyword evidence="6 11" id="KW-0134">Cell wall</keyword>
<evidence type="ECO:0000256" key="11">
    <source>
        <dbReference type="RuleBase" id="RU000589"/>
    </source>
</evidence>
<dbReference type="SUPFAM" id="SSF101148">
    <property type="entry name" value="Plant invertase/pectin methylesterase inhibitor"/>
    <property type="match status" value="1"/>
</dbReference>
<dbReference type="InterPro" id="IPR011050">
    <property type="entry name" value="Pectin_lyase_fold/virulence"/>
</dbReference>
<dbReference type="Pfam" id="PF04043">
    <property type="entry name" value="PMEI"/>
    <property type="match status" value="1"/>
</dbReference>
<dbReference type="KEGG" id="dcr:108216445"/>
<comment type="similarity">
    <text evidence="4">In the C-terminal section; belongs to the pectinesterase family.</text>
</comment>
<keyword evidence="9 11" id="KW-0961">Cell wall biogenesis/degradation</keyword>
<comment type="function">
    <text evidence="11">Acts in the modification of cell walls via demethylesterification of cell wall pectin.</text>
</comment>
<organism evidence="12 13">
    <name type="scientific">Daucus carota subsp. sativus</name>
    <name type="common">Carrot</name>
    <dbReference type="NCBI Taxonomy" id="79200"/>
    <lineage>
        <taxon>Eukaryota</taxon>
        <taxon>Viridiplantae</taxon>
        <taxon>Streptophyta</taxon>
        <taxon>Embryophyta</taxon>
        <taxon>Tracheophyta</taxon>
        <taxon>Spermatophyta</taxon>
        <taxon>Magnoliopsida</taxon>
        <taxon>eudicotyledons</taxon>
        <taxon>Gunneridae</taxon>
        <taxon>Pentapetalae</taxon>
        <taxon>asterids</taxon>
        <taxon>campanulids</taxon>
        <taxon>Apiales</taxon>
        <taxon>Apiaceae</taxon>
        <taxon>Apioideae</taxon>
        <taxon>Scandiceae</taxon>
        <taxon>Daucinae</taxon>
        <taxon>Daucus</taxon>
        <taxon>Daucus sect. Daucus</taxon>
    </lineage>
</organism>
<evidence type="ECO:0000256" key="9">
    <source>
        <dbReference type="ARBA" id="ARBA00023316"/>
    </source>
</evidence>
<dbReference type="FunFam" id="2.160.20.10:FF:000001">
    <property type="entry name" value="Pectinesterase"/>
    <property type="match status" value="1"/>
</dbReference>
<dbReference type="GO" id="GO:0042545">
    <property type="term" value="P:cell wall modification"/>
    <property type="evidence" value="ECO:0007669"/>
    <property type="project" value="UniProtKB-UniRule"/>
</dbReference>
<feature type="chain" id="PRO_5042620680" description="Pectinesterase" evidence="11">
    <location>
        <begin position="22"/>
        <end position="515"/>
    </location>
</feature>
<dbReference type="Gene3D" id="1.20.140.40">
    <property type="entry name" value="Invertase/pectin methylesterase inhibitor family protein"/>
    <property type="match status" value="1"/>
</dbReference>
<gene>
    <name evidence="12" type="ORF">DCAR_0414827</name>
</gene>
<keyword evidence="8 11" id="KW-0063">Aspartyl esterase</keyword>
<keyword evidence="13" id="KW-1185">Reference proteome</keyword>
<dbReference type="InterPro" id="IPR033131">
    <property type="entry name" value="Pectinesterase_Asp_AS"/>
</dbReference>
<dbReference type="SMART" id="SM00856">
    <property type="entry name" value="PMEI"/>
    <property type="match status" value="1"/>
</dbReference>
<feature type="signal peptide" evidence="11">
    <location>
        <begin position="1"/>
        <end position="21"/>
    </location>
</feature>
<dbReference type="PANTHER" id="PTHR31707">
    <property type="entry name" value="PECTINESTERASE"/>
    <property type="match status" value="1"/>
</dbReference>
<evidence type="ECO:0000256" key="5">
    <source>
        <dbReference type="ARBA" id="ARBA00013229"/>
    </source>
</evidence>
<comment type="pathway">
    <text evidence="2 11">Glycan metabolism; pectin degradation; 2-dehydro-3-deoxy-D-gluconate from pectin: step 1/5.</text>
</comment>
<reference evidence="12" key="2">
    <citation type="submission" date="2022-03" db="EMBL/GenBank/DDBJ databases">
        <title>Draft title - Genomic analysis of global carrot germplasm unveils the trajectory of domestication and the origin of high carotenoid orange carrot.</title>
        <authorList>
            <person name="Iorizzo M."/>
            <person name="Ellison S."/>
            <person name="Senalik D."/>
            <person name="Macko-Podgorni A."/>
            <person name="Grzebelus D."/>
            <person name="Bostan H."/>
            <person name="Rolling W."/>
            <person name="Curaba J."/>
            <person name="Simon P."/>
        </authorList>
    </citation>
    <scope>NUCLEOTIDE SEQUENCE</scope>
    <source>
        <tissue evidence="12">Leaf</tissue>
    </source>
</reference>
<evidence type="ECO:0000256" key="1">
    <source>
        <dbReference type="ARBA" id="ARBA00004191"/>
    </source>
</evidence>
<evidence type="ECO:0000313" key="12">
    <source>
        <dbReference type="EMBL" id="WOG95505.1"/>
    </source>
</evidence>
<dbReference type="PROSITE" id="PS00800">
    <property type="entry name" value="PECTINESTERASE_1"/>
    <property type="match status" value="1"/>
</dbReference>
<dbReference type="InterPro" id="IPR018040">
    <property type="entry name" value="Pectinesterase_Tyr_AS"/>
</dbReference>
<dbReference type="InterPro" id="IPR012334">
    <property type="entry name" value="Pectin_lyas_fold"/>
</dbReference>
<evidence type="ECO:0000256" key="3">
    <source>
        <dbReference type="ARBA" id="ARBA00006027"/>
    </source>
</evidence>
<accession>A0A165A1M7</accession>
<keyword evidence="11" id="KW-0964">Secreted</keyword>
<dbReference type="OrthoDB" id="2019149at2759"/>
<dbReference type="Gramene" id="KZM96765">
    <property type="protein sequence ID" value="KZM96765"/>
    <property type="gene ID" value="DCAR_015873"/>
</dbReference>
<dbReference type="EC" id="3.1.1.11" evidence="5 11"/>
<dbReference type="InterPro" id="IPR000070">
    <property type="entry name" value="Pectinesterase_cat"/>
</dbReference>
<name>A0A165A1M7_DAUCS</name>
<reference evidence="12" key="1">
    <citation type="journal article" date="2016" name="Nat. Genet.">
        <title>A high-quality carrot genome assembly provides new insights into carotenoid accumulation and asterid genome evolution.</title>
        <authorList>
            <person name="Iorizzo M."/>
            <person name="Ellison S."/>
            <person name="Senalik D."/>
            <person name="Zeng P."/>
            <person name="Satapoomin P."/>
            <person name="Huang J."/>
            <person name="Bowman M."/>
            <person name="Iovene M."/>
            <person name="Sanseverino W."/>
            <person name="Cavagnaro P."/>
            <person name="Yildiz M."/>
            <person name="Macko-Podgorni A."/>
            <person name="Moranska E."/>
            <person name="Grzebelus E."/>
            <person name="Grzebelus D."/>
            <person name="Ashrafi H."/>
            <person name="Zheng Z."/>
            <person name="Cheng S."/>
            <person name="Spooner D."/>
            <person name="Van Deynze A."/>
            <person name="Simon P."/>
        </authorList>
    </citation>
    <scope>NUCLEOTIDE SEQUENCE</scope>
    <source>
        <tissue evidence="12">Leaf</tissue>
    </source>
</reference>
<dbReference type="InterPro" id="IPR006633">
    <property type="entry name" value="Carb-bd_sugar_hydrolysis-dom"/>
</dbReference>
<evidence type="ECO:0000256" key="4">
    <source>
        <dbReference type="ARBA" id="ARBA00007786"/>
    </source>
</evidence>
<protein>
    <recommendedName>
        <fullName evidence="5 11">Pectinesterase</fullName>
        <ecNumber evidence="5 11">3.1.1.11</ecNumber>
    </recommendedName>
</protein>
<dbReference type="InterPro" id="IPR035513">
    <property type="entry name" value="Invertase/methylesterase_inhib"/>
</dbReference>
<dbReference type="OMA" id="AGAKNEQ"/>
<evidence type="ECO:0000256" key="7">
    <source>
        <dbReference type="ARBA" id="ARBA00022801"/>
    </source>
</evidence>
<dbReference type="GO" id="GO:0030599">
    <property type="term" value="F:pectinesterase activity"/>
    <property type="evidence" value="ECO:0007669"/>
    <property type="project" value="UniProtKB-UniRule"/>
</dbReference>
<evidence type="ECO:0000256" key="2">
    <source>
        <dbReference type="ARBA" id="ARBA00005184"/>
    </source>
</evidence>
<evidence type="ECO:0000256" key="8">
    <source>
        <dbReference type="ARBA" id="ARBA00023085"/>
    </source>
</evidence>
<evidence type="ECO:0000256" key="10">
    <source>
        <dbReference type="ARBA" id="ARBA00047928"/>
    </source>
</evidence>
<keyword evidence="11" id="KW-0732">Signal</keyword>
<evidence type="ECO:0000256" key="6">
    <source>
        <dbReference type="ARBA" id="ARBA00022512"/>
    </source>
</evidence>
<comment type="similarity">
    <text evidence="3">In the N-terminal section; belongs to the PMEI family.</text>
</comment>
<dbReference type="Gene3D" id="2.160.20.10">
    <property type="entry name" value="Single-stranded right-handed beta-helix, Pectin lyase-like"/>
    <property type="match status" value="1"/>
</dbReference>
<dbReference type="Proteomes" id="UP000077755">
    <property type="component" value="Chromosome 4"/>
</dbReference>
<proteinExistence type="inferred from homology"/>
<dbReference type="CDD" id="cd15798">
    <property type="entry name" value="PMEI-like_3"/>
    <property type="match status" value="1"/>
</dbReference>
<comment type="catalytic activity">
    <reaction evidence="10 11">
        <text>[(1-&gt;4)-alpha-D-galacturonosyl methyl ester](n) + n H2O = [(1-&gt;4)-alpha-D-galacturonosyl](n) + n methanol + n H(+)</text>
        <dbReference type="Rhea" id="RHEA:22380"/>
        <dbReference type="Rhea" id="RHEA-COMP:14570"/>
        <dbReference type="Rhea" id="RHEA-COMP:14573"/>
        <dbReference type="ChEBI" id="CHEBI:15377"/>
        <dbReference type="ChEBI" id="CHEBI:15378"/>
        <dbReference type="ChEBI" id="CHEBI:17790"/>
        <dbReference type="ChEBI" id="CHEBI:140522"/>
        <dbReference type="ChEBI" id="CHEBI:140523"/>
        <dbReference type="EC" id="3.1.1.11"/>
    </reaction>
</comment>
<dbReference type="EMBL" id="CP093346">
    <property type="protein sequence ID" value="WOG95505.1"/>
    <property type="molecule type" value="Genomic_DNA"/>
</dbReference>
<dbReference type="InterPro" id="IPR006501">
    <property type="entry name" value="Pectinesterase_inhib_dom"/>
</dbReference>
<dbReference type="SMART" id="SM00722">
    <property type="entry name" value="CASH"/>
    <property type="match status" value="1"/>
</dbReference>
<dbReference type="NCBIfam" id="TIGR01614">
    <property type="entry name" value="PME_inhib"/>
    <property type="match status" value="1"/>
</dbReference>
<comment type="subcellular location">
    <subcellularLocation>
        <location evidence="1 11">Secreted</location>
        <location evidence="1 11">Cell wall</location>
    </subcellularLocation>
</comment>
<dbReference type="AlphaFoldDB" id="A0A165A1M7"/>
<dbReference type="SUPFAM" id="SSF51126">
    <property type="entry name" value="Pectin lyase-like"/>
    <property type="match status" value="1"/>
</dbReference>
<dbReference type="GO" id="GO:0045490">
    <property type="term" value="P:pectin catabolic process"/>
    <property type="evidence" value="ECO:0007669"/>
    <property type="project" value="UniProtKB-UniRule"/>
</dbReference>
<keyword evidence="7 11" id="KW-0378">Hydrolase</keyword>
<dbReference type="PROSITE" id="PS00503">
    <property type="entry name" value="PECTINESTERASE_2"/>
    <property type="match status" value="1"/>
</dbReference>
<dbReference type="GO" id="GO:0004857">
    <property type="term" value="F:enzyme inhibitor activity"/>
    <property type="evidence" value="ECO:0007669"/>
    <property type="project" value="InterPro"/>
</dbReference>
<sequence length="515" mass="56272">MEHLLLGLAFVFIFLSPLIYGHSTNEVKNLCSKTPYPKPCEFFLSSEPKYGIIDNDQDFLKALMNLTLDKAMQADENMKSLGPKCHNKREKAAWDDCLKLYEYTINRLKKSADLAKKYSHDDTQTWLSAALTDLETCQAGFIELGVTKNVMPLLNNNVSFLVANTLAMNHKGKKAKLPSYKGTFPTWVSPGDRKLLQGSSPGDNANIVVAQDGSGQYETVAAGVAAAKSKSGKGRFVIYVKAGTYKENVEISSKNIMLVGDGIGKTIITGSRSVGGGSTTFNSATVAVVGDGFICRGITFRNTAGAKNEQAVVLRSGSDLSVFYQCSFEGYQDTLYVLSNRQFYKDCDIYGTVDFIFGNAAVVFQNCNIRPRKPPNGTNAITAQGRTDPNQNTGIVIHNSRITPSEELKADQGSVDTYLGRPWKEYSRTVIIKTFMDGFIRPEGWLPWSGGFALKTLFYAEYANTGAGSSTVNRVGWPGYRVFTSASEASEFTVGNFIAGDSWLPATNVPFNTGL</sequence>
<evidence type="ECO:0000313" key="13">
    <source>
        <dbReference type="Proteomes" id="UP000077755"/>
    </source>
</evidence>